<organism evidence="2 3">
    <name type="scientific">Umboniibacter marinipuniceus</name>
    <dbReference type="NCBI Taxonomy" id="569599"/>
    <lineage>
        <taxon>Bacteria</taxon>
        <taxon>Pseudomonadati</taxon>
        <taxon>Pseudomonadota</taxon>
        <taxon>Gammaproteobacteria</taxon>
        <taxon>Cellvibrionales</taxon>
        <taxon>Cellvibrionaceae</taxon>
        <taxon>Umboniibacter</taxon>
    </lineage>
</organism>
<accession>A0A3M0ATI8</accession>
<dbReference type="EMBL" id="REFJ01000001">
    <property type="protein sequence ID" value="RMA82242.1"/>
    <property type="molecule type" value="Genomic_DNA"/>
</dbReference>
<protein>
    <submittedName>
        <fullName evidence="2">Uncharacterized protein</fullName>
    </submittedName>
</protein>
<name>A0A3M0ATI8_9GAMM</name>
<evidence type="ECO:0000313" key="2">
    <source>
        <dbReference type="EMBL" id="RMA82242.1"/>
    </source>
</evidence>
<sequence length="62" mass="6284">MGAFAAVSAFAVLSAQPLVNSGLAVEPALAAQIRLSPGFSGAKRYPPDPDSVEPHPIGRGPE</sequence>
<keyword evidence="3" id="KW-1185">Reference proteome</keyword>
<comment type="caution">
    <text evidence="2">The sequence shown here is derived from an EMBL/GenBank/DDBJ whole genome shotgun (WGS) entry which is preliminary data.</text>
</comment>
<evidence type="ECO:0000313" key="3">
    <source>
        <dbReference type="Proteomes" id="UP000267187"/>
    </source>
</evidence>
<reference evidence="2 3" key="1">
    <citation type="submission" date="2018-10" db="EMBL/GenBank/DDBJ databases">
        <title>Genomic Encyclopedia of Type Strains, Phase IV (KMG-IV): sequencing the most valuable type-strain genomes for metagenomic binning, comparative biology and taxonomic classification.</title>
        <authorList>
            <person name="Goeker M."/>
        </authorList>
    </citation>
    <scope>NUCLEOTIDE SEQUENCE [LARGE SCALE GENOMIC DNA]</scope>
    <source>
        <strain evidence="2 3">DSM 25080</strain>
    </source>
</reference>
<evidence type="ECO:0000256" key="1">
    <source>
        <dbReference type="SAM" id="MobiDB-lite"/>
    </source>
</evidence>
<dbReference type="AlphaFoldDB" id="A0A3M0ATI8"/>
<feature type="region of interest" description="Disordered" evidence="1">
    <location>
        <begin position="38"/>
        <end position="62"/>
    </location>
</feature>
<dbReference type="Proteomes" id="UP000267187">
    <property type="component" value="Unassembled WGS sequence"/>
</dbReference>
<proteinExistence type="predicted"/>
<gene>
    <name evidence="2" type="ORF">DFR27_0190</name>
</gene>